<accession>J9E5X1</accession>
<protein>
    <recommendedName>
        <fullName evidence="3">Globin family profile domain-containing protein</fullName>
    </recommendedName>
</protein>
<feature type="non-terminal residue" evidence="1">
    <location>
        <position position="52"/>
    </location>
</feature>
<dbReference type="Gene3D" id="1.10.490.10">
    <property type="entry name" value="Globins"/>
    <property type="match status" value="1"/>
</dbReference>
<reference evidence="2" key="1">
    <citation type="submission" date="2012-08" db="EMBL/GenBank/DDBJ databases">
        <title>The Genome Sequence of Wuchereria bancrofti.</title>
        <authorList>
            <person name="Nutman T.B."/>
            <person name="Fink D.L."/>
            <person name="Russ C."/>
            <person name="Young S."/>
            <person name="Zeng Q."/>
            <person name="Koehrsen M."/>
            <person name="Alvarado L."/>
            <person name="Berlin A."/>
            <person name="Chapman S.B."/>
            <person name="Chen Z."/>
            <person name="Freedman E."/>
            <person name="Gellesch M."/>
            <person name="Goldberg J."/>
            <person name="Griggs A."/>
            <person name="Gujja S."/>
            <person name="Heilman E.R."/>
            <person name="Heiman D."/>
            <person name="Hepburn T."/>
            <person name="Howarth C."/>
            <person name="Jen D."/>
            <person name="Larson L."/>
            <person name="Lewis B."/>
            <person name="Mehta T."/>
            <person name="Park D."/>
            <person name="Pearson M."/>
            <person name="Roberts A."/>
            <person name="Saif S."/>
            <person name="Shea T."/>
            <person name="Shenoy N."/>
            <person name="Sisk P."/>
            <person name="Stolte C."/>
            <person name="Sykes S."/>
            <person name="Walk T."/>
            <person name="White J."/>
            <person name="Yandava C."/>
            <person name="Haas B."/>
            <person name="Henn M.R."/>
            <person name="Nusbaum C."/>
            <person name="Birren B."/>
        </authorList>
    </citation>
    <scope>NUCLEOTIDE SEQUENCE [LARGE SCALE GENOMIC DNA]</scope>
    <source>
        <strain evidence="2">NA</strain>
    </source>
</reference>
<sequence length="52" mass="5932">MHSSDISAGLKNIHKDDMNVLQESWSIISRNIQKIGVNIFTMIFEQCPEAKI</sequence>
<dbReference type="GO" id="GO:0020037">
    <property type="term" value="F:heme binding"/>
    <property type="evidence" value="ECO:0007669"/>
    <property type="project" value="InterPro"/>
</dbReference>
<dbReference type="EMBL" id="ADBV01007486">
    <property type="protein sequence ID" value="EJW77676.1"/>
    <property type="molecule type" value="Genomic_DNA"/>
</dbReference>
<dbReference type="Proteomes" id="UP000004810">
    <property type="component" value="Unassembled WGS sequence"/>
</dbReference>
<evidence type="ECO:0000313" key="1">
    <source>
        <dbReference type="EMBL" id="EJW77676.1"/>
    </source>
</evidence>
<dbReference type="AlphaFoldDB" id="J9E5X1"/>
<dbReference type="InterPro" id="IPR012292">
    <property type="entry name" value="Globin/Proto"/>
</dbReference>
<dbReference type="GO" id="GO:0019825">
    <property type="term" value="F:oxygen binding"/>
    <property type="evidence" value="ECO:0007669"/>
    <property type="project" value="InterPro"/>
</dbReference>
<dbReference type="InterPro" id="IPR009050">
    <property type="entry name" value="Globin-like_sf"/>
</dbReference>
<evidence type="ECO:0000313" key="2">
    <source>
        <dbReference type="Proteomes" id="UP000004810"/>
    </source>
</evidence>
<dbReference type="SUPFAM" id="SSF46458">
    <property type="entry name" value="Globin-like"/>
    <property type="match status" value="1"/>
</dbReference>
<proteinExistence type="predicted"/>
<organism evidence="1 2">
    <name type="scientific">Wuchereria bancrofti</name>
    <dbReference type="NCBI Taxonomy" id="6293"/>
    <lineage>
        <taxon>Eukaryota</taxon>
        <taxon>Metazoa</taxon>
        <taxon>Ecdysozoa</taxon>
        <taxon>Nematoda</taxon>
        <taxon>Chromadorea</taxon>
        <taxon>Rhabditida</taxon>
        <taxon>Spirurina</taxon>
        <taxon>Spiruromorpha</taxon>
        <taxon>Filarioidea</taxon>
        <taxon>Onchocercidae</taxon>
        <taxon>Wuchereria</taxon>
    </lineage>
</organism>
<evidence type="ECO:0008006" key="3">
    <source>
        <dbReference type="Google" id="ProtNLM"/>
    </source>
</evidence>
<name>J9E5X1_WUCBA</name>
<comment type="caution">
    <text evidence="1">The sequence shown here is derived from an EMBL/GenBank/DDBJ whole genome shotgun (WGS) entry which is preliminary data.</text>
</comment>
<gene>
    <name evidence="1" type="ORF">WUBG_11418</name>
</gene>